<reference evidence="2 3" key="1">
    <citation type="submission" date="2021-06" db="EMBL/GenBank/DDBJ databases">
        <authorList>
            <person name="Kallberg Y."/>
            <person name="Tangrot J."/>
            <person name="Rosling A."/>
        </authorList>
    </citation>
    <scope>NUCLEOTIDE SEQUENCE [LARGE SCALE GENOMIC DNA]</scope>
    <source>
        <strain evidence="2 3">120-4 pot B 10/14</strain>
    </source>
</reference>
<sequence>IDYQPDKMRLDVKIKELFQKKEQEIVGILEKFKNRVLKKDKAQTSTEEMELLELNKNTNQPNKMINQAQIAKDTLFQLECGTHDYGTKELQATINRDVSAHYSCKRKLEARELQGEIVRINGTTHLLERESSTDIEILENEEVSPIIADVTNEVEESLPTKVVYLIHNKARENISVLRWAPRNRVKFTSTNQTQITQEITTMTSQSSYQRIRNNKVACIKIQYKDQSRLEALKNSWALHYEAGKLSTLQNIPRTALESSLLKQLKYHKAKSVFIPNNRNGNSRSLVFIYFAESQDLNKATSQSVYYYNTRLHWKLEGSLLCTHKRKSIAREEYNPNKENLSKIEPSFKIDHSNTRERIYRKQQERSTLHQRKGRSLPKLDLIKYNRGSLFNKQGNTKTPCDMNNTGLLPERKLLEEILERLSNLERKQQTSENSSTSSFQKSRQLLKSCDNSAAPSMRKNSNNNIAPSTEILATRER</sequence>
<name>A0ABN7UVG9_GIGMA</name>
<dbReference type="Proteomes" id="UP000789901">
    <property type="component" value="Unassembled WGS sequence"/>
</dbReference>
<feature type="compositionally biased region" description="Polar residues" evidence="1">
    <location>
        <begin position="430"/>
        <end position="467"/>
    </location>
</feature>
<evidence type="ECO:0000313" key="2">
    <source>
        <dbReference type="EMBL" id="CAG8669831.1"/>
    </source>
</evidence>
<accession>A0ABN7UVG9</accession>
<keyword evidence="3" id="KW-1185">Reference proteome</keyword>
<dbReference type="EMBL" id="CAJVQB010005784">
    <property type="protein sequence ID" value="CAG8669831.1"/>
    <property type="molecule type" value="Genomic_DNA"/>
</dbReference>
<evidence type="ECO:0000313" key="3">
    <source>
        <dbReference type="Proteomes" id="UP000789901"/>
    </source>
</evidence>
<proteinExistence type="predicted"/>
<protein>
    <submittedName>
        <fullName evidence="2">1106_t:CDS:1</fullName>
    </submittedName>
</protein>
<feature type="non-terminal residue" evidence="2">
    <location>
        <position position="1"/>
    </location>
</feature>
<evidence type="ECO:0000256" key="1">
    <source>
        <dbReference type="SAM" id="MobiDB-lite"/>
    </source>
</evidence>
<feature type="region of interest" description="Disordered" evidence="1">
    <location>
        <begin position="424"/>
        <end position="477"/>
    </location>
</feature>
<comment type="caution">
    <text evidence="2">The sequence shown here is derived from an EMBL/GenBank/DDBJ whole genome shotgun (WGS) entry which is preliminary data.</text>
</comment>
<organism evidence="2 3">
    <name type="scientific">Gigaspora margarita</name>
    <dbReference type="NCBI Taxonomy" id="4874"/>
    <lineage>
        <taxon>Eukaryota</taxon>
        <taxon>Fungi</taxon>
        <taxon>Fungi incertae sedis</taxon>
        <taxon>Mucoromycota</taxon>
        <taxon>Glomeromycotina</taxon>
        <taxon>Glomeromycetes</taxon>
        <taxon>Diversisporales</taxon>
        <taxon>Gigasporaceae</taxon>
        <taxon>Gigaspora</taxon>
    </lineage>
</organism>
<gene>
    <name evidence="2" type="ORF">GMARGA_LOCUS10355</name>
</gene>